<gene>
    <name evidence="1" type="ORF">ACFFI0_10270</name>
</gene>
<sequence>MKKITLTLYTFGELEPMVQEKVIEDNRYINTGDNFWWQDSVEYFVLLSNTIGVQAEPDKIWFSGFYSQGDGTAFEAAIDIMALVDGVRSERWKETFPCLELPFEAPEMDRRVLDLLRNGRVDFRAGTKATRNSNAISLRSIYSLSSDMHREHVNISKELEKLEAWIDHAVHVLNGHFFKVLTSNFETEIRDEAVKDTLIEHGYLFTADGRMAEFLTKLSEMETIEITDMGGNRIAVDDLEASIKQAALFMGYAHKEKGWEEMDRERATYWKDIHEKLMKLKEEGNG</sequence>
<proteinExistence type="predicted"/>
<organism evidence="1 2">
    <name type="scientific">Olivibacter oleidegradans</name>
    <dbReference type="NCBI Taxonomy" id="760123"/>
    <lineage>
        <taxon>Bacteria</taxon>
        <taxon>Pseudomonadati</taxon>
        <taxon>Bacteroidota</taxon>
        <taxon>Sphingobacteriia</taxon>
        <taxon>Sphingobacteriales</taxon>
        <taxon>Sphingobacteriaceae</taxon>
        <taxon>Olivibacter</taxon>
    </lineage>
</organism>
<evidence type="ECO:0000313" key="1">
    <source>
        <dbReference type="EMBL" id="MFC0318697.1"/>
    </source>
</evidence>
<dbReference type="RefSeq" id="WP_130857251.1">
    <property type="nucleotide sequence ID" value="NZ_JBHLWO010000002.1"/>
</dbReference>
<protein>
    <submittedName>
        <fullName evidence="1">Uncharacterized protein</fullName>
    </submittedName>
</protein>
<accession>A0ABV6HJA9</accession>
<reference evidence="1 2" key="1">
    <citation type="submission" date="2024-09" db="EMBL/GenBank/DDBJ databases">
        <authorList>
            <person name="Sun Q."/>
            <person name="Mori K."/>
        </authorList>
    </citation>
    <scope>NUCLEOTIDE SEQUENCE [LARGE SCALE GENOMIC DNA]</scope>
    <source>
        <strain evidence="1 2">CCM 7765</strain>
    </source>
</reference>
<dbReference type="EMBL" id="JBHLWO010000002">
    <property type="protein sequence ID" value="MFC0318697.1"/>
    <property type="molecule type" value="Genomic_DNA"/>
</dbReference>
<name>A0ABV6HJA9_9SPHI</name>
<keyword evidence="2" id="KW-1185">Reference proteome</keyword>
<comment type="caution">
    <text evidence="1">The sequence shown here is derived from an EMBL/GenBank/DDBJ whole genome shotgun (WGS) entry which is preliminary data.</text>
</comment>
<evidence type="ECO:0000313" key="2">
    <source>
        <dbReference type="Proteomes" id="UP001589774"/>
    </source>
</evidence>
<dbReference type="Proteomes" id="UP001589774">
    <property type="component" value="Unassembled WGS sequence"/>
</dbReference>